<organism evidence="1 2">
    <name type="scientific">Clostridium sporogenes</name>
    <dbReference type="NCBI Taxonomy" id="1509"/>
    <lineage>
        <taxon>Bacteria</taxon>
        <taxon>Bacillati</taxon>
        <taxon>Bacillota</taxon>
        <taxon>Clostridia</taxon>
        <taxon>Eubacteriales</taxon>
        <taxon>Clostridiaceae</taxon>
        <taxon>Clostridium</taxon>
    </lineage>
</organism>
<proteinExistence type="predicted"/>
<dbReference type="Proteomes" id="UP000182204">
    <property type="component" value="Chromosome"/>
</dbReference>
<name>A0A1J1CS59_CLOSG</name>
<dbReference type="GO" id="GO:0032259">
    <property type="term" value="P:methylation"/>
    <property type="evidence" value="ECO:0007669"/>
    <property type="project" value="UniProtKB-KW"/>
</dbReference>
<keyword evidence="1" id="KW-0489">Methyltransferase</keyword>
<gene>
    <name evidence="1" type="ORF">NPD5_3776</name>
</gene>
<reference evidence="1 2" key="1">
    <citation type="submission" date="2015-11" db="EMBL/GenBank/DDBJ databases">
        <authorList>
            <person name="Hill K.K."/>
            <person name="Shirey T.B."/>
            <person name="Raphael B."/>
            <person name="Daligault H.E."/>
            <person name="Davenport K.W."/>
            <person name="Bruce D.C."/>
            <person name="Foley B.T."/>
            <person name="Johnson S.L."/>
        </authorList>
    </citation>
    <scope>NUCLEOTIDE SEQUENCE [LARGE SCALE GENOMIC DNA]</scope>
    <source>
        <strain evidence="1 2">CDC_1632</strain>
    </source>
</reference>
<protein>
    <submittedName>
        <fullName evidence="1">Putative DNA modification methylase domain protein</fullName>
    </submittedName>
</protein>
<keyword evidence="1" id="KW-0808">Transferase</keyword>
<sequence length="36" mass="4296">MLEGKVLEKLYPYLTKDIINIDIKDYGRKKEVILEN</sequence>
<dbReference type="EMBL" id="CP013243">
    <property type="protein sequence ID" value="APH14346.1"/>
    <property type="molecule type" value="Genomic_DNA"/>
</dbReference>
<evidence type="ECO:0000313" key="2">
    <source>
        <dbReference type="Proteomes" id="UP000182204"/>
    </source>
</evidence>
<dbReference type="AlphaFoldDB" id="A0A1J1CS59"/>
<dbReference type="GO" id="GO:0008168">
    <property type="term" value="F:methyltransferase activity"/>
    <property type="evidence" value="ECO:0007669"/>
    <property type="project" value="UniProtKB-KW"/>
</dbReference>
<evidence type="ECO:0000313" key="1">
    <source>
        <dbReference type="EMBL" id="APH14346.1"/>
    </source>
</evidence>
<accession>A0A1J1CS59</accession>